<sequence length="249" mass="28460">MIIDEIKVILENNEYELDSDTISRIQTMLESIRDDNQINKLDYVIEWFNKKREESDMIVEEIGVNDLDKWNVDSNTGNVKHESGGFFQVIGVKASNTFDREVGKKGWTQPMIAKNPGGILGILMKRINGIPHYLLQAKAEPGNIGKLQLSPTLQATTSNLLKAHGGSKPLFAEYFNEENNLNIIYAKWQSEDGGRFYLKSNYNMIVEVTEDKDLEIPDSFIWVTLYQIKQLMKIENFVGPHVRGIISYL</sequence>
<dbReference type="Proteomes" id="UP000241022">
    <property type="component" value="Unassembled WGS sequence"/>
</dbReference>
<protein>
    <submittedName>
        <fullName evidence="2">NDP-hexose 2,3-dehydratase</fullName>
    </submittedName>
</protein>
<dbReference type="EMBL" id="CP007026">
    <property type="protein sequence ID" value="AJA92171.1"/>
    <property type="molecule type" value="Genomic_DNA"/>
</dbReference>
<evidence type="ECO:0000313" key="4">
    <source>
        <dbReference type="Proteomes" id="UP000030944"/>
    </source>
</evidence>
<dbReference type="EMBL" id="LXWN01000002">
    <property type="protein sequence ID" value="PTL87425.1"/>
    <property type="molecule type" value="Genomic_DNA"/>
</dbReference>
<dbReference type="InterPro" id="IPR038153">
    <property type="entry name" value="EvaA-like_sf"/>
</dbReference>
<dbReference type="RefSeq" id="WP_048104429.1">
    <property type="nucleotide sequence ID" value="NZ_CP007026.1"/>
</dbReference>
<dbReference type="InterPro" id="IPR005212">
    <property type="entry name" value="EvaA-like"/>
</dbReference>
<reference evidence="5" key="3">
    <citation type="submission" date="2016-05" db="EMBL/GenBank/DDBJ databases">
        <authorList>
            <person name="Dupont C."/>
            <person name="Santoro A."/>
        </authorList>
    </citation>
    <scope>NUCLEOTIDE SEQUENCE [LARGE SCALE GENOMIC DNA]</scope>
    <source>
        <strain evidence="5">U25</strain>
    </source>
</reference>
<dbReference type="AlphaFoldDB" id="A0A0A7V1Y7"/>
<reference evidence="3 5" key="4">
    <citation type="submission" date="2018-04" db="EMBL/GenBank/DDBJ databases">
        <title>Transcriptomics of ammonia oxidizing archaea.</title>
        <authorList>
            <person name="Carini P."/>
        </authorList>
    </citation>
    <scope>NUCLEOTIDE SEQUENCE [LARGE SCALE GENOMIC DNA]</scope>
    <source>
        <strain evidence="3 5">U25</strain>
    </source>
</reference>
<dbReference type="Proteomes" id="UP000030944">
    <property type="component" value="Chromosome"/>
</dbReference>
<feature type="domain" description="dTDP-4-dehydro-6-deoxy-alpha-D-glucopyranose 2,3-dehydratase" evidence="1">
    <location>
        <begin position="43"/>
        <end position="249"/>
    </location>
</feature>
<reference evidence="2 4" key="1">
    <citation type="journal article" date="2015" name="Proc. Natl. Acad. Sci. U.S.A.">
        <title>Genomic and proteomic characterization of "Candidatus Nitrosopelagicus brevis": An ammonia-oxidizing archaeon from the open ocean.</title>
        <authorList>
            <person name="Santoro A.E."/>
            <person name="Dupont C.L."/>
            <person name="Richter R.A."/>
            <person name="Craig M.T."/>
            <person name="Carini P."/>
            <person name="McIlvin M.R."/>
            <person name="Yang Y."/>
            <person name="Orsi W.D."/>
            <person name="Moran D.M."/>
            <person name="Saito M.A."/>
        </authorList>
    </citation>
    <scope>NUCLEOTIDE SEQUENCE [LARGE SCALE GENOMIC DNA]</scope>
    <source>
        <strain evidence="2">CN25</strain>
        <strain evidence="4">V2</strain>
    </source>
</reference>
<evidence type="ECO:0000259" key="1">
    <source>
        <dbReference type="Pfam" id="PF03559"/>
    </source>
</evidence>
<keyword evidence="5" id="KW-1185">Reference proteome</keyword>
<reference evidence="3" key="2">
    <citation type="submission" date="2016-05" db="EMBL/GenBank/DDBJ databases">
        <authorList>
            <person name="Lavstsen T."/>
            <person name="Jespersen J.S."/>
        </authorList>
    </citation>
    <scope>NUCLEOTIDE SEQUENCE [LARGE SCALE GENOMIC DNA]</scope>
    <source>
        <strain evidence="3">U25</strain>
    </source>
</reference>
<proteinExistence type="predicted"/>
<evidence type="ECO:0000313" key="3">
    <source>
        <dbReference type="EMBL" id="PTL87425.1"/>
    </source>
</evidence>
<name>A0A0A7V1Y7_9ARCH</name>
<dbReference type="GO" id="GO:0016829">
    <property type="term" value="F:lyase activity"/>
    <property type="evidence" value="ECO:0007669"/>
    <property type="project" value="InterPro"/>
</dbReference>
<evidence type="ECO:0000313" key="5">
    <source>
        <dbReference type="Proteomes" id="UP000241022"/>
    </source>
</evidence>
<dbReference type="HOGENOM" id="CLU_1113829_0_0_2"/>
<organism evidence="2 4">
    <name type="scientific">Candidatus Nitrosopelagicus brevis</name>
    <dbReference type="NCBI Taxonomy" id="1410606"/>
    <lineage>
        <taxon>Archaea</taxon>
        <taxon>Nitrososphaerota</taxon>
    </lineage>
</organism>
<accession>A0A0A7V1Y7</accession>
<evidence type="ECO:0000313" key="2">
    <source>
        <dbReference type="EMBL" id="AJA92171.1"/>
    </source>
</evidence>
<gene>
    <name evidence="3" type="ORF">A7X95_05915</name>
    <name evidence="2" type="ORF">T478_0170</name>
</gene>
<dbReference type="STRING" id="1410606.T478_0170"/>
<dbReference type="Pfam" id="PF03559">
    <property type="entry name" value="Hexose_dehydrat"/>
    <property type="match status" value="1"/>
</dbReference>
<dbReference type="KEGG" id="nbv:T478_0170"/>
<dbReference type="Gene3D" id="3.90.79.40">
    <property type="entry name" value="EvaA sugar 2,3-dehydratase subunit"/>
    <property type="match status" value="1"/>
</dbReference>
<dbReference type="GeneID" id="24816068"/>